<evidence type="ECO:0000259" key="1">
    <source>
        <dbReference type="Pfam" id="PF12652"/>
    </source>
</evidence>
<gene>
    <name evidence="2" type="ordered locus">PTH_0183</name>
</gene>
<proteinExistence type="predicted"/>
<evidence type="ECO:0000313" key="2">
    <source>
        <dbReference type="EMBL" id="BAF58364.1"/>
    </source>
</evidence>
<dbReference type="HOGENOM" id="CLU_163198_1_0_9"/>
<dbReference type="PIRSF" id="PIRSF010606">
    <property type="entry name" value="Spore_coat_CotJB"/>
    <property type="match status" value="1"/>
</dbReference>
<dbReference type="STRING" id="370438.PTH_0183"/>
<dbReference type="Proteomes" id="UP000006556">
    <property type="component" value="Chromosome"/>
</dbReference>
<reference evidence="3" key="1">
    <citation type="journal article" date="2008" name="Genome Res.">
        <title>The genome of Pelotomaculum thermopropionicum reveals niche-associated evolution in anaerobic microbiota.</title>
        <authorList>
            <person name="Kosaka T."/>
            <person name="Kato S."/>
            <person name="Shimoyama T."/>
            <person name="Ishii S."/>
            <person name="Abe T."/>
            <person name="Watanabe K."/>
        </authorList>
    </citation>
    <scope>NUCLEOTIDE SEQUENCE [LARGE SCALE GENOMIC DNA]</scope>
    <source>
        <strain evidence="3">DSM 13744 / JCM 10971 / SI</strain>
    </source>
</reference>
<dbReference type="Pfam" id="PF12652">
    <property type="entry name" value="CotJB"/>
    <property type="match status" value="1"/>
</dbReference>
<dbReference type="AlphaFoldDB" id="A5D5W4"/>
<feature type="domain" description="Protein CotJB" evidence="1">
    <location>
        <begin position="6"/>
        <end position="82"/>
    </location>
</feature>
<dbReference type="InterPro" id="IPR024207">
    <property type="entry name" value="CotJB_dom"/>
</dbReference>
<dbReference type="eggNOG" id="ENOG5032Y4N">
    <property type="taxonomic scope" value="Bacteria"/>
</dbReference>
<dbReference type="EMBL" id="AP009389">
    <property type="protein sequence ID" value="BAF58364.1"/>
    <property type="molecule type" value="Genomic_DNA"/>
</dbReference>
<dbReference type="KEGG" id="pth:PTH_0183"/>
<protein>
    <recommendedName>
        <fullName evidence="1">Protein CotJB domain-containing protein</fullName>
    </recommendedName>
</protein>
<keyword evidence="3" id="KW-1185">Reference proteome</keyword>
<name>A5D5W4_PELTS</name>
<evidence type="ECO:0000313" key="3">
    <source>
        <dbReference type="Proteomes" id="UP000006556"/>
    </source>
</evidence>
<sequence length="86" mass="10204">MDERLAMLKEIQELEFAAVELNLFLDTHPQDQTALRDYQAVSEKLLAARKRYEEMCGPLTATWPGAASHRQWLWIQEPWPWEIEYV</sequence>
<dbReference type="InterPro" id="IPR016571">
    <property type="entry name" value="Spore_coat_assembly_CotJB"/>
</dbReference>
<organism evidence="2 3">
    <name type="scientific">Pelotomaculum thermopropionicum (strain DSM 13744 / JCM 10971 / SI)</name>
    <dbReference type="NCBI Taxonomy" id="370438"/>
    <lineage>
        <taxon>Bacteria</taxon>
        <taxon>Bacillati</taxon>
        <taxon>Bacillota</taxon>
        <taxon>Clostridia</taxon>
        <taxon>Eubacteriales</taxon>
        <taxon>Desulfotomaculaceae</taxon>
        <taxon>Pelotomaculum</taxon>
    </lineage>
</organism>
<accession>A5D5W4</accession>